<dbReference type="InterPro" id="IPR004518">
    <property type="entry name" value="MazG-like_dom"/>
</dbReference>
<dbReference type="PANTHER" id="PTHR42702:SF1">
    <property type="entry name" value="REGULATORY PROTEIN FOR BETA-LACTAMASE"/>
    <property type="match status" value="1"/>
</dbReference>
<protein>
    <submittedName>
        <fullName evidence="2">Nucleotide pyrophosphohydrolase</fullName>
    </submittedName>
</protein>
<dbReference type="RefSeq" id="WP_096040386.1">
    <property type="nucleotide sequence ID" value="NZ_CBCPKB010000006.1"/>
</dbReference>
<reference evidence="2 3" key="1">
    <citation type="submission" date="2019-12" db="EMBL/GenBank/DDBJ databases">
        <title>Whole genome sequences of Lactococcus raffinolactis strains isolated from sewage.</title>
        <authorList>
            <person name="Ybazeta G."/>
            <person name="Ross M."/>
            <person name="Brabant-Kirwan D."/>
            <person name="Saleh M."/>
            <person name="Dillon J.A."/>
            <person name="Splinter K."/>
            <person name="Nokhbeh R."/>
        </authorList>
    </citation>
    <scope>NUCLEOTIDE SEQUENCE [LARGE SCALE GENOMIC DNA]</scope>
    <source>
        <strain evidence="2 3">Lr_19_14</strain>
    </source>
</reference>
<sequence>MTELTFRSLQDYLDVKYEAICQRKNISSPSTSDLFIKLVEEIGEVAEVLSQLKGNKANTDDASLENELADVVHYVVEIANVNGIDLGKAIIEKDKRASVKYNESPNLAEFLSKK</sequence>
<dbReference type="Gene3D" id="1.10.287.1080">
    <property type="entry name" value="MazG-like"/>
    <property type="match status" value="1"/>
</dbReference>
<evidence type="ECO:0000313" key="2">
    <source>
        <dbReference type="EMBL" id="QIW58377.1"/>
    </source>
</evidence>
<dbReference type="AlphaFoldDB" id="A0A290QA49"/>
<proteinExistence type="predicted"/>
<organism evidence="2 3">
    <name type="scientific">Pseudolactococcus raffinolactis</name>
    <dbReference type="NCBI Taxonomy" id="1366"/>
    <lineage>
        <taxon>Bacteria</taxon>
        <taxon>Bacillati</taxon>
        <taxon>Bacillota</taxon>
        <taxon>Bacilli</taxon>
        <taxon>Lactobacillales</taxon>
        <taxon>Streptococcaceae</taxon>
        <taxon>Pseudolactococcus</taxon>
    </lineage>
</organism>
<dbReference type="SUPFAM" id="SSF101386">
    <property type="entry name" value="all-alpha NTP pyrophosphatases"/>
    <property type="match status" value="1"/>
</dbReference>
<dbReference type="Pfam" id="PF03819">
    <property type="entry name" value="MazG"/>
    <property type="match status" value="1"/>
</dbReference>
<keyword evidence="3" id="KW-1185">Reference proteome</keyword>
<evidence type="ECO:0000313" key="3">
    <source>
        <dbReference type="Proteomes" id="UP000501558"/>
    </source>
</evidence>
<name>A0A290QA49_9LACT</name>
<dbReference type="EMBL" id="CP047628">
    <property type="protein sequence ID" value="QIW58377.1"/>
    <property type="molecule type" value="Genomic_DNA"/>
</dbReference>
<gene>
    <name evidence="2" type="ORF">GU334_05415</name>
</gene>
<evidence type="ECO:0000259" key="1">
    <source>
        <dbReference type="Pfam" id="PF03819"/>
    </source>
</evidence>
<dbReference type="PANTHER" id="PTHR42702">
    <property type="entry name" value="NUCLEOTIDE PYROPHOSPHOHYDROLASE"/>
    <property type="match status" value="1"/>
</dbReference>
<dbReference type="KEGG" id="lrn:CMV25_10155"/>
<dbReference type="Proteomes" id="UP000501558">
    <property type="component" value="Chromosome"/>
</dbReference>
<feature type="domain" description="NTP pyrophosphohydrolase MazG-like" evidence="1">
    <location>
        <begin position="37"/>
        <end position="91"/>
    </location>
</feature>
<accession>A0A290QA49</accession>